<reference evidence="1 2" key="1">
    <citation type="journal article" date="2019" name="Microbiol. Resour. Announc.">
        <title>Draft Genome Sequence of Comamonas testosteroni TA441, a Bacterium That Has a Cryptic Phenol Degradation Gene Cluster.</title>
        <authorList>
            <person name="Arai H."/>
            <person name="Ishii M."/>
        </authorList>
    </citation>
    <scope>NUCLEOTIDE SEQUENCE [LARGE SCALE GENOMIC DNA]</scope>
    <source>
        <strain evidence="1 2">TA441</strain>
    </source>
</reference>
<evidence type="ECO:0000313" key="1">
    <source>
        <dbReference type="EMBL" id="GEQ77293.1"/>
    </source>
</evidence>
<proteinExistence type="predicted"/>
<gene>
    <name evidence="1" type="ORF">CTTA_4298</name>
</gene>
<accession>A0A5A7MHX9</accession>
<dbReference type="AlphaFoldDB" id="A0A5A7MHX9"/>
<organism evidence="1 2">
    <name type="scientific">Comamonas testosteroni</name>
    <name type="common">Pseudomonas testosteroni</name>
    <dbReference type="NCBI Taxonomy" id="285"/>
    <lineage>
        <taxon>Bacteria</taxon>
        <taxon>Pseudomonadati</taxon>
        <taxon>Pseudomonadota</taxon>
        <taxon>Betaproteobacteria</taxon>
        <taxon>Burkholderiales</taxon>
        <taxon>Comamonadaceae</taxon>
        <taxon>Comamonas</taxon>
    </lineage>
</organism>
<evidence type="ECO:0000313" key="2">
    <source>
        <dbReference type="Proteomes" id="UP000323105"/>
    </source>
</evidence>
<comment type="caution">
    <text evidence="1">The sequence shown here is derived from an EMBL/GenBank/DDBJ whole genome shotgun (WGS) entry which is preliminary data.</text>
</comment>
<sequence>MRDAKVSMVTGVLPPHMAIAFHAAAHEVGYQPRMLSLAKAFAFTDAVGQIDQPSLALTNEVWWSPAWPFSSGYTSASSAQVA</sequence>
<name>A0A5A7MHX9_COMTE</name>
<protein>
    <submittedName>
        <fullName evidence="1">Uncharacterized protein</fullName>
    </submittedName>
</protein>
<dbReference type="EMBL" id="BKBW01000011">
    <property type="protein sequence ID" value="GEQ77293.1"/>
    <property type="molecule type" value="Genomic_DNA"/>
</dbReference>
<dbReference type="Proteomes" id="UP000323105">
    <property type="component" value="Unassembled WGS sequence"/>
</dbReference>